<evidence type="ECO:0000313" key="2">
    <source>
        <dbReference type="WBParaSite" id="Hba_18861"/>
    </source>
</evidence>
<dbReference type="Gene3D" id="2.60.120.200">
    <property type="match status" value="1"/>
</dbReference>
<keyword evidence="1" id="KW-1185">Reference proteome</keyword>
<evidence type="ECO:0000313" key="1">
    <source>
        <dbReference type="Proteomes" id="UP000095283"/>
    </source>
</evidence>
<sequence>MFHYTGICTEILTSSSDYKFIGILCCFPTSQRQFQHGAPNVRFEEPPAAPQASQALPGARVAAAGKSPNQPIVDSKSSSLQSLLGERVSLSEFSADGYNAEGGGPVNSGNALTCNFDDRPCCWANVPPPDDQLDWQVATGAPDKTIFPTSPDPEGSYLVAYARAAAPSDEAQFASCSIGCSASDITIRAKYIDNENYLLCRTVFNFLNINKIYNTFFRHWTSENVLLQVCLRESFPNAGVIHNPLLNCQEFPAANGLTVSELVLPKTSLVDVVFVASNFIGEKGDMAILDDIEVSYDRNGPECDATTEQEIRGTTQPQTVEMGNQKTAVLEEKSSSTMKVNGIKLPEEVRKNN</sequence>
<protein>
    <submittedName>
        <fullName evidence="2">MAM domain-containing protein</fullName>
    </submittedName>
</protein>
<dbReference type="InterPro" id="IPR013320">
    <property type="entry name" value="ConA-like_dom_sf"/>
</dbReference>
<reference evidence="2" key="1">
    <citation type="submission" date="2016-11" db="UniProtKB">
        <authorList>
            <consortium name="WormBaseParasite"/>
        </authorList>
    </citation>
    <scope>IDENTIFICATION</scope>
</reference>
<name>A0A1I7XM99_HETBA</name>
<organism evidence="1 2">
    <name type="scientific">Heterorhabditis bacteriophora</name>
    <name type="common">Entomopathogenic nematode worm</name>
    <dbReference type="NCBI Taxonomy" id="37862"/>
    <lineage>
        <taxon>Eukaryota</taxon>
        <taxon>Metazoa</taxon>
        <taxon>Ecdysozoa</taxon>
        <taxon>Nematoda</taxon>
        <taxon>Chromadorea</taxon>
        <taxon>Rhabditida</taxon>
        <taxon>Rhabditina</taxon>
        <taxon>Rhabditomorpha</taxon>
        <taxon>Strongyloidea</taxon>
        <taxon>Heterorhabditidae</taxon>
        <taxon>Heterorhabditis</taxon>
    </lineage>
</organism>
<dbReference type="AlphaFoldDB" id="A0A1I7XM99"/>
<dbReference type="WBParaSite" id="Hba_18861">
    <property type="protein sequence ID" value="Hba_18861"/>
    <property type="gene ID" value="Hba_18861"/>
</dbReference>
<dbReference type="Proteomes" id="UP000095283">
    <property type="component" value="Unplaced"/>
</dbReference>
<dbReference type="SUPFAM" id="SSF49899">
    <property type="entry name" value="Concanavalin A-like lectins/glucanases"/>
    <property type="match status" value="1"/>
</dbReference>
<accession>A0A1I7XM99</accession>
<proteinExistence type="predicted"/>